<dbReference type="Proteomes" id="UP001468798">
    <property type="component" value="Unassembled WGS sequence"/>
</dbReference>
<dbReference type="NCBIfam" id="NF047646">
    <property type="entry name" value="REP_Tyr_transpos"/>
    <property type="match status" value="1"/>
</dbReference>
<dbReference type="SMART" id="SM01321">
    <property type="entry name" value="Y1_Tnp"/>
    <property type="match status" value="1"/>
</dbReference>
<dbReference type="InterPro" id="IPR036515">
    <property type="entry name" value="Transposase_17_sf"/>
</dbReference>
<dbReference type="InterPro" id="IPR002686">
    <property type="entry name" value="Transposase_17"/>
</dbReference>
<dbReference type="EMBL" id="JBCGDP010000002">
    <property type="protein sequence ID" value="MEM0575518.1"/>
    <property type="molecule type" value="Genomic_DNA"/>
</dbReference>
<dbReference type="InterPro" id="IPR052715">
    <property type="entry name" value="RAYT_transposase"/>
</dbReference>
<evidence type="ECO:0000313" key="2">
    <source>
        <dbReference type="EMBL" id="MEM0575518.1"/>
    </source>
</evidence>
<name>A0ABU9NJM1_9FLAO</name>
<dbReference type="RefSeq" id="WP_342690607.1">
    <property type="nucleotide sequence ID" value="NZ_JBCGDP010000002.1"/>
</dbReference>
<proteinExistence type="predicted"/>
<dbReference type="Gene3D" id="3.30.70.1290">
    <property type="entry name" value="Transposase IS200-like"/>
    <property type="match status" value="1"/>
</dbReference>
<comment type="caution">
    <text evidence="2">The sequence shown here is derived from an EMBL/GenBank/DDBJ whole genome shotgun (WGS) entry which is preliminary data.</text>
</comment>
<feature type="domain" description="Transposase IS200-like" evidence="1">
    <location>
        <begin position="10"/>
        <end position="148"/>
    </location>
</feature>
<dbReference type="SUPFAM" id="SSF143422">
    <property type="entry name" value="Transposase IS200-like"/>
    <property type="match status" value="1"/>
</dbReference>
<reference evidence="2 3" key="1">
    <citation type="submission" date="2024-03" db="EMBL/GenBank/DDBJ databases">
        <title>Two novel species of the genus Flavobacterium exhibiting potentially degradation of complex polysaccharides.</title>
        <authorList>
            <person name="Lian X."/>
        </authorList>
    </citation>
    <scope>NUCLEOTIDE SEQUENCE [LARGE SCALE GENOMIC DNA]</scope>
    <source>
        <strain evidence="2 3">N6</strain>
    </source>
</reference>
<sequence>MTKEGYTIRDQTLPHFITATVVDWIDIFTRKTYRDTVIECFDYCITNKGMVLYGYVIMSNHIHLVLQSSEGNLSDLIRDFKKFIAAKVLEKIQIEPESRRDWMLERFKLATESHSRNKNYQFWQYGNHPEEIYTNKFMWTKLDYIHLNPVRAGIVEKASHYVYSSASNYVNDTGLLKVEKADNPIVDVLNPNSVTKINLY</sequence>
<evidence type="ECO:0000259" key="1">
    <source>
        <dbReference type="SMART" id="SM01321"/>
    </source>
</evidence>
<protein>
    <submittedName>
        <fullName evidence="2">Transposase</fullName>
    </submittedName>
</protein>
<dbReference type="PANTHER" id="PTHR36966">
    <property type="entry name" value="REP-ASSOCIATED TYROSINE TRANSPOSASE"/>
    <property type="match status" value="1"/>
</dbReference>
<evidence type="ECO:0000313" key="3">
    <source>
        <dbReference type="Proteomes" id="UP001468798"/>
    </source>
</evidence>
<dbReference type="Pfam" id="PF01797">
    <property type="entry name" value="Y1_Tnp"/>
    <property type="match status" value="1"/>
</dbReference>
<organism evidence="2 3">
    <name type="scientific">Flavobacterium polysaccharolyticum</name>
    <dbReference type="NCBI Taxonomy" id="3133148"/>
    <lineage>
        <taxon>Bacteria</taxon>
        <taxon>Pseudomonadati</taxon>
        <taxon>Bacteroidota</taxon>
        <taxon>Flavobacteriia</taxon>
        <taxon>Flavobacteriales</taxon>
        <taxon>Flavobacteriaceae</taxon>
        <taxon>Flavobacterium</taxon>
    </lineage>
</organism>
<accession>A0ABU9NJM1</accession>
<gene>
    <name evidence="2" type="ORF">WFZ86_03325</name>
</gene>
<keyword evidence="3" id="KW-1185">Reference proteome</keyword>
<dbReference type="PANTHER" id="PTHR36966:SF1">
    <property type="entry name" value="REP-ASSOCIATED TYROSINE TRANSPOSASE"/>
    <property type="match status" value="1"/>
</dbReference>